<feature type="domain" description="Inhibitor I9" evidence="10">
    <location>
        <begin position="33"/>
        <end position="107"/>
    </location>
</feature>
<dbReference type="PATRIC" id="fig|28229.3.peg.1947"/>
<dbReference type="SUPFAM" id="SSF52743">
    <property type="entry name" value="Subtilisin-like"/>
    <property type="match status" value="1"/>
</dbReference>
<dbReference type="OrthoDB" id="9790784at2"/>
<dbReference type="RefSeq" id="WP_033082011.1">
    <property type="nucleotide sequence ID" value="NZ_JQEC01000021.1"/>
</dbReference>
<evidence type="ECO:0000259" key="8">
    <source>
        <dbReference type="Pfam" id="PF00082"/>
    </source>
</evidence>
<keyword evidence="3 5" id="KW-0378">Hydrolase</keyword>
<dbReference type="Gene3D" id="3.30.70.80">
    <property type="entry name" value="Peptidase S8 propeptide/proteinase inhibitor I9"/>
    <property type="match status" value="1"/>
</dbReference>
<gene>
    <name evidence="11" type="ORF">GAB14E_2323</name>
</gene>
<dbReference type="InterPro" id="IPR023827">
    <property type="entry name" value="Peptidase_S8_Asp-AS"/>
</dbReference>
<feature type="active site" description="Charge relay system" evidence="5">
    <location>
        <position position="378"/>
    </location>
</feature>
<dbReference type="Pfam" id="PF04151">
    <property type="entry name" value="PPC"/>
    <property type="match status" value="2"/>
</dbReference>
<feature type="domain" description="Peptidase C-terminal archaeal/bacterial" evidence="9">
    <location>
        <begin position="481"/>
        <end position="547"/>
    </location>
</feature>
<dbReference type="PROSITE" id="PS00138">
    <property type="entry name" value="SUBTILASE_SER"/>
    <property type="match status" value="1"/>
</dbReference>
<evidence type="ECO:0000313" key="12">
    <source>
        <dbReference type="Proteomes" id="UP000029868"/>
    </source>
</evidence>
<evidence type="ECO:0000256" key="4">
    <source>
        <dbReference type="ARBA" id="ARBA00022825"/>
    </source>
</evidence>
<protein>
    <submittedName>
        <fullName evidence="11">Aqualysin 1, Vibriolysin</fullName>
        <ecNumber evidence="11">3.4.21.111</ecNumber>
        <ecNumber evidence="11">3.4.24.25</ecNumber>
    </submittedName>
</protein>
<feature type="domain" description="Peptidase C-terminal archaeal/bacterial" evidence="9">
    <location>
        <begin position="591"/>
        <end position="657"/>
    </location>
</feature>
<dbReference type="InterPro" id="IPR022398">
    <property type="entry name" value="Peptidase_S8_His-AS"/>
</dbReference>
<dbReference type="InterPro" id="IPR015500">
    <property type="entry name" value="Peptidase_S8_subtilisin-rel"/>
</dbReference>
<dbReference type="EMBL" id="JQEC01000021">
    <property type="protein sequence ID" value="KGJ93768.1"/>
    <property type="molecule type" value="Genomic_DNA"/>
</dbReference>
<evidence type="ECO:0000256" key="2">
    <source>
        <dbReference type="ARBA" id="ARBA00022670"/>
    </source>
</evidence>
<evidence type="ECO:0000256" key="7">
    <source>
        <dbReference type="SAM" id="SignalP"/>
    </source>
</evidence>
<dbReference type="Gene3D" id="3.40.50.200">
    <property type="entry name" value="Peptidase S8/S53 domain"/>
    <property type="match status" value="1"/>
</dbReference>
<dbReference type="PANTHER" id="PTHR43806">
    <property type="entry name" value="PEPTIDASE S8"/>
    <property type="match status" value="1"/>
</dbReference>
<feature type="signal peptide" evidence="7">
    <location>
        <begin position="1"/>
        <end position="24"/>
    </location>
</feature>
<dbReference type="GO" id="GO:0006508">
    <property type="term" value="P:proteolysis"/>
    <property type="evidence" value="ECO:0007669"/>
    <property type="project" value="UniProtKB-KW"/>
</dbReference>
<dbReference type="Pfam" id="PF00082">
    <property type="entry name" value="Peptidase_S8"/>
    <property type="match status" value="1"/>
</dbReference>
<dbReference type="GO" id="GO:0004252">
    <property type="term" value="F:serine-type endopeptidase activity"/>
    <property type="evidence" value="ECO:0007669"/>
    <property type="project" value="UniProtKB-UniRule"/>
</dbReference>
<dbReference type="InterPro" id="IPR000209">
    <property type="entry name" value="Peptidase_S8/S53_dom"/>
</dbReference>
<keyword evidence="4 5" id="KW-0720">Serine protease</keyword>
<comment type="similarity">
    <text evidence="1 5 6">Belongs to the peptidase S8 family.</text>
</comment>
<evidence type="ECO:0000313" key="11">
    <source>
        <dbReference type="EMBL" id="KGJ93768.1"/>
    </source>
</evidence>
<dbReference type="InterPro" id="IPR010259">
    <property type="entry name" value="S8pro/Inhibitor_I9"/>
</dbReference>
<reference evidence="11 12" key="1">
    <citation type="submission" date="2014-08" db="EMBL/GenBank/DDBJ databases">
        <title>Genomic and Phenotypic Diversity of Colwellia psychrerythraea strains from Disparate Marine Basins.</title>
        <authorList>
            <person name="Techtmann S.M."/>
            <person name="Stelling S.C."/>
            <person name="Utturkar S.M."/>
            <person name="Alshibli N."/>
            <person name="Harris A."/>
            <person name="Brown S.D."/>
            <person name="Hazen T.C."/>
        </authorList>
    </citation>
    <scope>NUCLEOTIDE SEQUENCE [LARGE SCALE GENOMIC DNA]</scope>
    <source>
        <strain evidence="11 12">GAB14E</strain>
    </source>
</reference>
<evidence type="ECO:0000259" key="10">
    <source>
        <dbReference type="Pfam" id="PF05922"/>
    </source>
</evidence>
<name>A0A099KVT7_COLPS</name>
<dbReference type="InterPro" id="IPR036852">
    <property type="entry name" value="Peptidase_S8/S53_dom_sf"/>
</dbReference>
<keyword evidence="2 5" id="KW-0645">Protease</keyword>
<dbReference type="AlphaFoldDB" id="A0A099KVT7"/>
<dbReference type="CDD" id="cd04077">
    <property type="entry name" value="Peptidases_S8_PCSK9_ProteinaseK_like"/>
    <property type="match status" value="1"/>
</dbReference>
<keyword evidence="7" id="KW-0732">Signal</keyword>
<evidence type="ECO:0000256" key="5">
    <source>
        <dbReference type="PROSITE-ProRule" id="PRU01240"/>
    </source>
</evidence>
<sequence>MMKAKFSNSLITSALLLLSANATAVNQMASAENYIVTLNMPTVLSNESQSRADYHQLVANILSEQSGAETIKVYFDAVQGFVVKATPKQLAKLEASGHVASIHKDVSFTPQKTSFVFNDWGISRIDQRPEGFDTTYEPYSDGSGVVAYIMDTGVDLYNSHFDGLLRSNGFSANDGSLNGNDCDGHGTSVASLVSSEKFGVAKKTQLVPVSIYKNVAECETDRPNADLGALEEVHLSKVLDAIDFIQQDAQTHSLPSVVNISFTWWAEGPRAGEYDIDDIELMEVALQSLIDNGITVIAGAGNDQHDACWNSPARMSDVITVGAIAKEDHVAIFEDNLGSPSTMTSYSNYGECVDIFAPGSGVSAASIRFSSTSFTGTSAASPYVTGAAALALSNDPSLSPAEVKAQLINDSTKGAIIGLDILPLATPNRLLYVGSEAGGGIVTPPTCETDPTLCPVTGEVIELSNDISVAMNGDSQSEIQYSIEVTEAVDQLTITTENGTGDLDIMVKFGEEAGRSNFDCRSQASGNNEECIITNPAIGTYYINAYAYSAYTGAQITATVQSEVTPPPTGDGDLSNGQQVTGLSSTIEPLYYTIDVPASQTLTVAVAGGTGDLDLYVQANQLASKTDYDCRPYNTGNNETCSLTNNSGSTMTYYIMLNPYQAFTEAALSVNF</sequence>
<dbReference type="InterPro" id="IPR050131">
    <property type="entry name" value="Peptidase_S8_subtilisin-like"/>
</dbReference>
<dbReference type="EC" id="3.4.24.25" evidence="11"/>
<dbReference type="PRINTS" id="PR00723">
    <property type="entry name" value="SUBTILISIN"/>
</dbReference>
<evidence type="ECO:0000256" key="3">
    <source>
        <dbReference type="ARBA" id="ARBA00022801"/>
    </source>
</evidence>
<dbReference type="InterPro" id="IPR034193">
    <property type="entry name" value="PCSK9_ProteinaseK-like"/>
</dbReference>
<dbReference type="Proteomes" id="UP000029868">
    <property type="component" value="Unassembled WGS sequence"/>
</dbReference>
<dbReference type="PROSITE" id="PS00136">
    <property type="entry name" value="SUBTILASE_ASP"/>
    <property type="match status" value="1"/>
</dbReference>
<dbReference type="Gene3D" id="2.60.120.380">
    <property type="match status" value="2"/>
</dbReference>
<feature type="active site" description="Charge relay system" evidence="5">
    <location>
        <position position="185"/>
    </location>
</feature>
<evidence type="ECO:0000256" key="6">
    <source>
        <dbReference type="RuleBase" id="RU003355"/>
    </source>
</evidence>
<dbReference type="EC" id="3.4.21.111" evidence="11"/>
<dbReference type="GO" id="GO:0005615">
    <property type="term" value="C:extracellular space"/>
    <property type="evidence" value="ECO:0007669"/>
    <property type="project" value="TreeGrafter"/>
</dbReference>
<dbReference type="Pfam" id="PF05922">
    <property type="entry name" value="Inhibitor_I9"/>
    <property type="match status" value="1"/>
</dbReference>
<comment type="caution">
    <text evidence="11">The sequence shown here is derived from an EMBL/GenBank/DDBJ whole genome shotgun (WGS) entry which is preliminary data.</text>
</comment>
<feature type="active site" description="Charge relay system" evidence="5">
    <location>
        <position position="151"/>
    </location>
</feature>
<dbReference type="PROSITE" id="PS00137">
    <property type="entry name" value="SUBTILASE_HIS"/>
    <property type="match status" value="1"/>
</dbReference>
<accession>A0A099KVT7</accession>
<feature type="chain" id="PRO_5001957624" evidence="7">
    <location>
        <begin position="25"/>
        <end position="672"/>
    </location>
</feature>
<proteinExistence type="inferred from homology"/>
<evidence type="ECO:0000256" key="1">
    <source>
        <dbReference type="ARBA" id="ARBA00011073"/>
    </source>
</evidence>
<dbReference type="InterPro" id="IPR007280">
    <property type="entry name" value="Peptidase_C_arc/bac"/>
</dbReference>
<feature type="domain" description="Peptidase S8/S53" evidence="8">
    <location>
        <begin position="142"/>
        <end position="415"/>
    </location>
</feature>
<dbReference type="PANTHER" id="PTHR43806:SF11">
    <property type="entry name" value="CEREVISIN-RELATED"/>
    <property type="match status" value="1"/>
</dbReference>
<organism evidence="11 12">
    <name type="scientific">Colwellia psychrerythraea</name>
    <name type="common">Vibrio psychroerythus</name>
    <dbReference type="NCBI Taxonomy" id="28229"/>
    <lineage>
        <taxon>Bacteria</taxon>
        <taxon>Pseudomonadati</taxon>
        <taxon>Pseudomonadota</taxon>
        <taxon>Gammaproteobacteria</taxon>
        <taxon>Alteromonadales</taxon>
        <taxon>Colwelliaceae</taxon>
        <taxon>Colwellia</taxon>
    </lineage>
</organism>
<evidence type="ECO:0000259" key="9">
    <source>
        <dbReference type="Pfam" id="PF04151"/>
    </source>
</evidence>
<dbReference type="PROSITE" id="PS51892">
    <property type="entry name" value="SUBTILASE"/>
    <property type="match status" value="1"/>
</dbReference>
<dbReference type="InterPro" id="IPR037045">
    <property type="entry name" value="S8pro/Inhibitor_I9_sf"/>
</dbReference>
<dbReference type="InterPro" id="IPR023828">
    <property type="entry name" value="Peptidase_S8_Ser-AS"/>
</dbReference>